<accession>A0A7U4QM66</accession>
<reference evidence="1 2" key="1">
    <citation type="submission" date="2015-10" db="EMBL/GenBank/DDBJ databases">
        <title>Candidatus Desulfofervidus auxilii, a hydrogenotrophic sulfate-reducing bacterium involved in the thermophilic anaerobic oxidation of methane.</title>
        <authorList>
            <person name="Krukenberg V."/>
            <person name="Richter M."/>
            <person name="Wegener G."/>
        </authorList>
    </citation>
    <scope>NUCLEOTIDE SEQUENCE [LARGE SCALE GENOMIC DNA]</scope>
    <source>
        <strain evidence="1 2">HS1</strain>
    </source>
</reference>
<evidence type="ECO:0000313" key="2">
    <source>
        <dbReference type="Proteomes" id="UP000070560"/>
    </source>
</evidence>
<sequence>MQYKSNFTIWYRNCSISEVDENLNEQLGNKFCDQRRKNTIKMICEDNANQTAKAVTAYLKLDECKVLAEFAKKKLGLKGAILVANDDLGRLGANFFKQYQAVEKIIFFSDLFMS</sequence>
<dbReference type="EMBL" id="CP013015">
    <property type="protein sequence ID" value="AMM41871.1"/>
    <property type="molecule type" value="Genomic_DNA"/>
</dbReference>
<name>A0A7U4QM66_DESA2</name>
<dbReference type="AlphaFoldDB" id="A0A7U4QM66"/>
<dbReference type="RefSeq" id="WP_066065067.1">
    <property type="nucleotide sequence ID" value="NZ_CP013015.1"/>
</dbReference>
<evidence type="ECO:0000313" key="1">
    <source>
        <dbReference type="EMBL" id="AMM41871.1"/>
    </source>
</evidence>
<keyword evidence="2" id="KW-1185">Reference proteome</keyword>
<proteinExistence type="predicted"/>
<dbReference type="Proteomes" id="UP000070560">
    <property type="component" value="Chromosome"/>
</dbReference>
<organism evidence="1 2">
    <name type="scientific">Desulfofervidus auxilii</name>
    <dbReference type="NCBI Taxonomy" id="1621989"/>
    <lineage>
        <taxon>Bacteria</taxon>
        <taxon>Pseudomonadati</taxon>
        <taxon>Thermodesulfobacteriota</taxon>
        <taxon>Candidatus Desulfofervidia</taxon>
        <taxon>Candidatus Desulfofervidales</taxon>
        <taxon>Candidatus Desulfofervidaceae</taxon>
        <taxon>Candidatus Desulfofervidus</taxon>
    </lineage>
</organism>
<dbReference type="KEGG" id="daw:HS1_002083"/>
<gene>
    <name evidence="1" type="ORF">HS1_002083</name>
</gene>
<protein>
    <submittedName>
        <fullName evidence="1">Uncharacterized protein</fullName>
    </submittedName>
</protein>